<name>A0A3B0V3T3_9ZZZZ</name>
<dbReference type="EMBL" id="UOET01000061">
    <property type="protein sequence ID" value="VAW26804.1"/>
    <property type="molecule type" value="Genomic_DNA"/>
</dbReference>
<gene>
    <name evidence="3" type="ORF">MNBD_BACTEROID07-274</name>
</gene>
<dbReference type="SUPFAM" id="SSF48498">
    <property type="entry name" value="Tetracyclin repressor-like, C-terminal domain"/>
    <property type="match status" value="1"/>
</dbReference>
<dbReference type="InterPro" id="IPR036271">
    <property type="entry name" value="Tet_transcr_reg_TetR-rel_C_sf"/>
</dbReference>
<dbReference type="SUPFAM" id="SSF46689">
    <property type="entry name" value="Homeodomain-like"/>
    <property type="match status" value="1"/>
</dbReference>
<dbReference type="PANTHER" id="PTHR43479:SF11">
    <property type="entry name" value="ACREF_ENVCD OPERON REPRESSOR-RELATED"/>
    <property type="match status" value="1"/>
</dbReference>
<dbReference type="AlphaFoldDB" id="A0A3B0V3T3"/>
<evidence type="ECO:0000313" key="3">
    <source>
        <dbReference type="EMBL" id="VAW26804.1"/>
    </source>
</evidence>
<keyword evidence="1" id="KW-0238">DNA-binding</keyword>
<dbReference type="PRINTS" id="PR00455">
    <property type="entry name" value="HTHTETR"/>
</dbReference>
<dbReference type="GO" id="GO:0003677">
    <property type="term" value="F:DNA binding"/>
    <property type="evidence" value="ECO:0007669"/>
    <property type="project" value="UniProtKB-KW"/>
</dbReference>
<dbReference type="InterPro" id="IPR009057">
    <property type="entry name" value="Homeodomain-like_sf"/>
</dbReference>
<dbReference type="Gene3D" id="1.10.357.10">
    <property type="entry name" value="Tetracycline Repressor, domain 2"/>
    <property type="match status" value="1"/>
</dbReference>
<dbReference type="PANTHER" id="PTHR43479">
    <property type="entry name" value="ACREF/ENVCD OPERON REPRESSOR-RELATED"/>
    <property type="match status" value="1"/>
</dbReference>
<accession>A0A3B0V3T3</accession>
<sequence length="197" mass="23110">MNKSDTQENNPELKNKIIDAARELFVKKGYYHTNMPDIVKSAKVSIGAVYHYFKGKESLAKEIHDYSVQLLEENFQNKILIHNTARERVHTFIKMMFEWTENDPVLVEYLLFARPQDIFNEKISICSSEGFILVMDIIKYGQQNSEIKDGDPYPYYTILSGSVSRYIELYLEKKLTQPITDYIETAYEITWNAIKKE</sequence>
<proteinExistence type="predicted"/>
<protein>
    <recommendedName>
        <fullName evidence="2">HTH tetR-type domain-containing protein</fullName>
    </recommendedName>
</protein>
<dbReference type="InterPro" id="IPR050624">
    <property type="entry name" value="HTH-type_Tx_Regulator"/>
</dbReference>
<evidence type="ECO:0000259" key="2">
    <source>
        <dbReference type="PROSITE" id="PS50977"/>
    </source>
</evidence>
<dbReference type="InterPro" id="IPR001647">
    <property type="entry name" value="HTH_TetR"/>
</dbReference>
<dbReference type="PROSITE" id="PS50977">
    <property type="entry name" value="HTH_TETR_2"/>
    <property type="match status" value="1"/>
</dbReference>
<feature type="domain" description="HTH tetR-type" evidence="2">
    <location>
        <begin position="11"/>
        <end position="71"/>
    </location>
</feature>
<organism evidence="3">
    <name type="scientific">hydrothermal vent metagenome</name>
    <dbReference type="NCBI Taxonomy" id="652676"/>
    <lineage>
        <taxon>unclassified sequences</taxon>
        <taxon>metagenomes</taxon>
        <taxon>ecological metagenomes</taxon>
    </lineage>
</organism>
<dbReference type="Pfam" id="PF00440">
    <property type="entry name" value="TetR_N"/>
    <property type="match status" value="1"/>
</dbReference>
<reference evidence="3" key="1">
    <citation type="submission" date="2018-06" db="EMBL/GenBank/DDBJ databases">
        <authorList>
            <person name="Zhirakovskaya E."/>
        </authorList>
    </citation>
    <scope>NUCLEOTIDE SEQUENCE</scope>
</reference>
<evidence type="ECO:0000256" key="1">
    <source>
        <dbReference type="ARBA" id="ARBA00023125"/>
    </source>
</evidence>